<comment type="caution">
    <text evidence="1">The sequence shown here is derived from an EMBL/GenBank/DDBJ whole genome shotgun (WGS) entry which is preliminary data.</text>
</comment>
<evidence type="ECO:0000313" key="2">
    <source>
        <dbReference type="Proteomes" id="UP000828390"/>
    </source>
</evidence>
<protein>
    <submittedName>
        <fullName evidence="1">Uncharacterized protein</fullName>
    </submittedName>
</protein>
<dbReference type="PROSITE" id="PS51257">
    <property type="entry name" value="PROKAR_LIPOPROTEIN"/>
    <property type="match status" value="1"/>
</dbReference>
<accession>A0A9D4HGX5</accession>
<reference evidence="1" key="2">
    <citation type="submission" date="2020-11" db="EMBL/GenBank/DDBJ databases">
        <authorList>
            <person name="McCartney M.A."/>
            <person name="Auch B."/>
            <person name="Kono T."/>
            <person name="Mallez S."/>
            <person name="Becker A."/>
            <person name="Gohl D.M."/>
            <person name="Silverstein K.A.T."/>
            <person name="Koren S."/>
            <person name="Bechman K.B."/>
            <person name="Herman A."/>
            <person name="Abrahante J.E."/>
            <person name="Garbe J."/>
        </authorList>
    </citation>
    <scope>NUCLEOTIDE SEQUENCE</scope>
    <source>
        <strain evidence="1">Duluth1</strain>
        <tissue evidence="1">Whole animal</tissue>
    </source>
</reference>
<proteinExistence type="predicted"/>
<name>A0A9D4HGX5_DREPO</name>
<reference evidence="1" key="1">
    <citation type="journal article" date="2019" name="bioRxiv">
        <title>The Genome of the Zebra Mussel, Dreissena polymorpha: A Resource for Invasive Species Research.</title>
        <authorList>
            <person name="McCartney M.A."/>
            <person name="Auch B."/>
            <person name="Kono T."/>
            <person name="Mallez S."/>
            <person name="Zhang Y."/>
            <person name="Obille A."/>
            <person name="Becker A."/>
            <person name="Abrahante J.E."/>
            <person name="Garbe J."/>
            <person name="Badalamenti J.P."/>
            <person name="Herman A."/>
            <person name="Mangelson H."/>
            <person name="Liachko I."/>
            <person name="Sullivan S."/>
            <person name="Sone E.D."/>
            <person name="Koren S."/>
            <person name="Silverstein K.A.T."/>
            <person name="Beckman K.B."/>
            <person name="Gohl D.M."/>
        </authorList>
    </citation>
    <scope>NUCLEOTIDE SEQUENCE</scope>
    <source>
        <strain evidence="1">Duluth1</strain>
        <tissue evidence="1">Whole animal</tissue>
    </source>
</reference>
<dbReference type="Proteomes" id="UP000828390">
    <property type="component" value="Unassembled WGS sequence"/>
</dbReference>
<organism evidence="1 2">
    <name type="scientific">Dreissena polymorpha</name>
    <name type="common">Zebra mussel</name>
    <name type="synonym">Mytilus polymorpha</name>
    <dbReference type="NCBI Taxonomy" id="45954"/>
    <lineage>
        <taxon>Eukaryota</taxon>
        <taxon>Metazoa</taxon>
        <taxon>Spiralia</taxon>
        <taxon>Lophotrochozoa</taxon>
        <taxon>Mollusca</taxon>
        <taxon>Bivalvia</taxon>
        <taxon>Autobranchia</taxon>
        <taxon>Heteroconchia</taxon>
        <taxon>Euheterodonta</taxon>
        <taxon>Imparidentia</taxon>
        <taxon>Neoheterodontei</taxon>
        <taxon>Myida</taxon>
        <taxon>Dreissenoidea</taxon>
        <taxon>Dreissenidae</taxon>
        <taxon>Dreissena</taxon>
    </lineage>
</organism>
<sequence>MCTELRQSKLLRTSLQTSSMHMVTGCCGSQPSVCTSRREFCGLGVYSAPLKNLNLNQTT</sequence>
<evidence type="ECO:0000313" key="1">
    <source>
        <dbReference type="EMBL" id="KAH3716376.1"/>
    </source>
</evidence>
<dbReference type="AlphaFoldDB" id="A0A9D4HGX5"/>
<gene>
    <name evidence="1" type="ORF">DPMN_059098</name>
</gene>
<dbReference type="EMBL" id="JAIWYP010000013">
    <property type="protein sequence ID" value="KAH3716376.1"/>
    <property type="molecule type" value="Genomic_DNA"/>
</dbReference>
<keyword evidence="2" id="KW-1185">Reference proteome</keyword>